<comment type="caution">
    <text evidence="4">The sequence shown here is derived from an EMBL/GenBank/DDBJ whole genome shotgun (WGS) entry which is preliminary data.</text>
</comment>
<dbReference type="PROSITE" id="PS50977">
    <property type="entry name" value="HTH_TETR_2"/>
    <property type="match status" value="1"/>
</dbReference>
<evidence type="ECO:0000259" key="3">
    <source>
        <dbReference type="PROSITE" id="PS50977"/>
    </source>
</evidence>
<dbReference type="InterPro" id="IPR001647">
    <property type="entry name" value="HTH_TetR"/>
</dbReference>
<reference evidence="5" key="1">
    <citation type="journal article" date="2019" name="Int. J. Syst. Evol. Microbiol.">
        <title>The Global Catalogue of Microorganisms (GCM) 10K type strain sequencing project: providing services to taxonomists for standard genome sequencing and annotation.</title>
        <authorList>
            <consortium name="The Broad Institute Genomics Platform"/>
            <consortium name="The Broad Institute Genome Sequencing Center for Infectious Disease"/>
            <person name="Wu L."/>
            <person name="Ma J."/>
        </authorList>
    </citation>
    <scope>NUCLEOTIDE SEQUENCE [LARGE SCALE GENOMIC DNA]</scope>
    <source>
        <strain evidence="5">DFY28</strain>
    </source>
</reference>
<dbReference type="InterPro" id="IPR009057">
    <property type="entry name" value="Homeodomain-like_sf"/>
</dbReference>
<evidence type="ECO:0000256" key="2">
    <source>
        <dbReference type="PROSITE-ProRule" id="PRU00335"/>
    </source>
</evidence>
<dbReference type="PRINTS" id="PR00455">
    <property type="entry name" value="HTHTETR"/>
</dbReference>
<dbReference type="InterPro" id="IPR050109">
    <property type="entry name" value="HTH-type_TetR-like_transc_reg"/>
</dbReference>
<organism evidence="4 5">
    <name type="scientific">Phenylobacterium terrae</name>
    <dbReference type="NCBI Taxonomy" id="2665495"/>
    <lineage>
        <taxon>Bacteria</taxon>
        <taxon>Pseudomonadati</taxon>
        <taxon>Pseudomonadota</taxon>
        <taxon>Alphaproteobacteria</taxon>
        <taxon>Caulobacterales</taxon>
        <taxon>Caulobacteraceae</taxon>
        <taxon>Phenylobacterium</taxon>
    </lineage>
</organism>
<dbReference type="EMBL" id="JBHUEY010000001">
    <property type="protein sequence ID" value="MFD1783309.1"/>
    <property type="molecule type" value="Genomic_DNA"/>
</dbReference>
<dbReference type="PANTHER" id="PTHR30055">
    <property type="entry name" value="HTH-TYPE TRANSCRIPTIONAL REGULATOR RUTR"/>
    <property type="match status" value="1"/>
</dbReference>
<protein>
    <submittedName>
        <fullName evidence="4">TetR/AcrR family transcriptional regulator</fullName>
    </submittedName>
</protein>
<dbReference type="InterPro" id="IPR039536">
    <property type="entry name" value="TetR_C_Proteobacteria"/>
</dbReference>
<dbReference type="PANTHER" id="PTHR30055:SF146">
    <property type="entry name" value="HTH-TYPE TRANSCRIPTIONAL DUAL REGULATOR CECR"/>
    <property type="match status" value="1"/>
</dbReference>
<feature type="domain" description="HTH tetR-type" evidence="3">
    <location>
        <begin position="10"/>
        <end position="69"/>
    </location>
</feature>
<proteinExistence type="predicted"/>
<dbReference type="SUPFAM" id="SSF46689">
    <property type="entry name" value="Homeodomain-like"/>
    <property type="match status" value="1"/>
</dbReference>
<feature type="DNA-binding region" description="H-T-H motif" evidence="2">
    <location>
        <begin position="32"/>
        <end position="51"/>
    </location>
</feature>
<dbReference type="Pfam" id="PF14246">
    <property type="entry name" value="TetR_C_7"/>
    <property type="match status" value="1"/>
</dbReference>
<keyword evidence="5" id="KW-1185">Reference proteome</keyword>
<accession>A0ABW4N1G2</accession>
<gene>
    <name evidence="4" type="ORF">ACFSC0_07885</name>
</gene>
<dbReference type="Proteomes" id="UP001597237">
    <property type="component" value="Unassembled WGS sequence"/>
</dbReference>
<keyword evidence="1 2" id="KW-0238">DNA-binding</keyword>
<name>A0ABW4N1G2_9CAUL</name>
<dbReference type="RefSeq" id="WP_377284451.1">
    <property type="nucleotide sequence ID" value="NZ_JBHRSI010000015.1"/>
</dbReference>
<dbReference type="Gene3D" id="1.10.357.10">
    <property type="entry name" value="Tetracycline Repressor, domain 2"/>
    <property type="match status" value="1"/>
</dbReference>
<evidence type="ECO:0000256" key="1">
    <source>
        <dbReference type="ARBA" id="ARBA00023125"/>
    </source>
</evidence>
<dbReference type="Gene3D" id="1.10.10.60">
    <property type="entry name" value="Homeodomain-like"/>
    <property type="match status" value="1"/>
</dbReference>
<evidence type="ECO:0000313" key="4">
    <source>
        <dbReference type="EMBL" id="MFD1783309.1"/>
    </source>
</evidence>
<sequence length="202" mass="21744">MPRIAGQIDQAKTEAILDAAVQVFTERGFAAPMEEIARRACVSKQTIYNHYGGKAELVRALAQRRVHQVTAPLEAADAAENPRDALAGYARILLEAVATSSSLGFMRLAVQSAVDMPEVGRAMYEAGPKASAERLAEFLAQEDRAGRLAVPDPLLAAEIFRGMAIGSLQIAGLLGMTRDLSPDEIGRISEEAADRFMKAYGR</sequence>
<evidence type="ECO:0000313" key="5">
    <source>
        <dbReference type="Proteomes" id="UP001597237"/>
    </source>
</evidence>
<dbReference type="Pfam" id="PF00440">
    <property type="entry name" value="TetR_N"/>
    <property type="match status" value="1"/>
</dbReference>